<dbReference type="InterPro" id="IPR013087">
    <property type="entry name" value="Znf_C2H2_type"/>
</dbReference>
<accession>A0A8T2P0V3</accession>
<evidence type="ECO:0000256" key="2">
    <source>
        <dbReference type="ARBA" id="ARBA00022771"/>
    </source>
</evidence>
<gene>
    <name evidence="6" type="ORF">JZ751_007870</name>
</gene>
<protein>
    <recommendedName>
        <fullName evidence="5">BED-type domain-containing protein</fullName>
    </recommendedName>
</protein>
<dbReference type="PROSITE" id="PS50808">
    <property type="entry name" value="ZF_BED"/>
    <property type="match status" value="4"/>
</dbReference>
<evidence type="ECO:0000256" key="1">
    <source>
        <dbReference type="ARBA" id="ARBA00022723"/>
    </source>
</evidence>
<evidence type="ECO:0000259" key="5">
    <source>
        <dbReference type="PROSITE" id="PS50808"/>
    </source>
</evidence>
<dbReference type="SMART" id="SM00614">
    <property type="entry name" value="ZnF_BED"/>
    <property type="match status" value="4"/>
</dbReference>
<dbReference type="Proteomes" id="UP000824540">
    <property type="component" value="Unassembled WGS sequence"/>
</dbReference>
<feature type="domain" description="BED-type" evidence="5">
    <location>
        <begin position="486"/>
        <end position="536"/>
    </location>
</feature>
<proteinExistence type="predicted"/>
<evidence type="ECO:0000256" key="3">
    <source>
        <dbReference type="ARBA" id="ARBA00022833"/>
    </source>
</evidence>
<dbReference type="InterPro" id="IPR036236">
    <property type="entry name" value="Znf_C2H2_sf"/>
</dbReference>
<dbReference type="InterPro" id="IPR003656">
    <property type="entry name" value="Znf_BED"/>
</dbReference>
<evidence type="ECO:0000313" key="6">
    <source>
        <dbReference type="EMBL" id="KAG9346054.1"/>
    </source>
</evidence>
<name>A0A8T2P0V3_9TELE</name>
<keyword evidence="7" id="KW-1185">Reference proteome</keyword>
<dbReference type="Pfam" id="PF02892">
    <property type="entry name" value="zf-BED"/>
    <property type="match status" value="4"/>
</dbReference>
<feature type="domain" description="BED-type" evidence="5">
    <location>
        <begin position="315"/>
        <end position="359"/>
    </location>
</feature>
<comment type="caution">
    <text evidence="6">The sequence shown here is derived from an EMBL/GenBank/DDBJ whole genome shotgun (WGS) entry which is preliminary data.</text>
</comment>
<dbReference type="GO" id="GO:1990837">
    <property type="term" value="F:sequence-specific double-stranded DNA binding"/>
    <property type="evidence" value="ECO:0007669"/>
    <property type="project" value="TreeGrafter"/>
</dbReference>
<evidence type="ECO:0000256" key="4">
    <source>
        <dbReference type="PROSITE-ProRule" id="PRU00027"/>
    </source>
</evidence>
<dbReference type="EMBL" id="JAFBMS010000016">
    <property type="protein sequence ID" value="KAG9346054.1"/>
    <property type="molecule type" value="Genomic_DNA"/>
</dbReference>
<feature type="non-terminal residue" evidence="6">
    <location>
        <position position="1"/>
    </location>
</feature>
<keyword evidence="3" id="KW-0862">Zinc</keyword>
<dbReference type="GO" id="GO:0005634">
    <property type="term" value="C:nucleus"/>
    <property type="evidence" value="ECO:0007669"/>
    <property type="project" value="TreeGrafter"/>
</dbReference>
<reference evidence="6" key="1">
    <citation type="thesis" date="2021" institute="BYU ScholarsArchive" country="Provo, UT, USA">
        <title>Applications of and Algorithms for Genome Assembly and Genomic Analyses with an Emphasis on Marine Teleosts.</title>
        <authorList>
            <person name="Pickett B.D."/>
        </authorList>
    </citation>
    <scope>NUCLEOTIDE SEQUENCE</scope>
    <source>
        <strain evidence="6">HI-2016</strain>
    </source>
</reference>
<organism evidence="6 7">
    <name type="scientific">Albula glossodonta</name>
    <name type="common">roundjaw bonefish</name>
    <dbReference type="NCBI Taxonomy" id="121402"/>
    <lineage>
        <taxon>Eukaryota</taxon>
        <taxon>Metazoa</taxon>
        <taxon>Chordata</taxon>
        <taxon>Craniata</taxon>
        <taxon>Vertebrata</taxon>
        <taxon>Euteleostomi</taxon>
        <taxon>Actinopterygii</taxon>
        <taxon>Neopterygii</taxon>
        <taxon>Teleostei</taxon>
        <taxon>Albuliformes</taxon>
        <taxon>Albulidae</taxon>
        <taxon>Albula</taxon>
    </lineage>
</organism>
<feature type="domain" description="BED-type" evidence="5">
    <location>
        <begin position="229"/>
        <end position="279"/>
    </location>
</feature>
<feature type="domain" description="BED-type" evidence="5">
    <location>
        <begin position="409"/>
        <end position="459"/>
    </location>
</feature>
<dbReference type="InterPro" id="IPR053031">
    <property type="entry name" value="Cuticle_assoc_protein"/>
</dbReference>
<dbReference type="PANTHER" id="PTHR34396">
    <property type="entry name" value="OS03G0264950 PROTEIN-RELATED"/>
    <property type="match status" value="1"/>
</dbReference>
<dbReference type="SUPFAM" id="SSF57667">
    <property type="entry name" value="beta-beta-alpha zinc fingers"/>
    <property type="match status" value="4"/>
</dbReference>
<dbReference type="GO" id="GO:0006357">
    <property type="term" value="P:regulation of transcription by RNA polymerase II"/>
    <property type="evidence" value="ECO:0007669"/>
    <property type="project" value="TreeGrafter"/>
</dbReference>
<dbReference type="GO" id="GO:0008270">
    <property type="term" value="F:zinc ion binding"/>
    <property type="evidence" value="ECO:0007669"/>
    <property type="project" value="UniProtKB-KW"/>
</dbReference>
<keyword evidence="2 4" id="KW-0863">Zinc-finger</keyword>
<sequence length="567" mass="63462">CVCPCSLQYKRWQHALFLEFVIWDSLPFHQGSGPRLRAQLCALVCLSTINGEIAGKMSNCVAFQTKLASIVEILVQAAVSVIDNLVDEDSTLTLRLKVAQNEMESEALRKKIQTQNELISTRFASIMGILGKEAMEKIIRLVDEIKPQLMECEIETVKKTTKIENPATPEIPATPENDINMLVVEGCEDEHSSDGNMEEKGEPFIVVNEDDDTLDPVVLKGKDMTEGKGGRSWVWGHFTLLSPNKVQCGLCNNLLSYYKNTSGMLRHIRTRHPLVRQYDAPSIVVAATQTDPDVFMGRAEVDVDPVHMDMPEGKGGRSWVWGHFTLLSPNKVQCGLCNNLLSYCKNTSTMVRHIRTRHPAVNHCTPSFTAPPTQTEPASFMGQAELEVELETSTTIAEVEREEIPECRGGRSWVWNHFNLLNPIKVQCLLCQNLLSYNKNTSAMLRHIRKRHPTVIFSGTATEAEQASILRQAELEVELDVCESRGGRSWVWDHFTLLAPNKVQCSFCNNLLSYSKNTSGMLRHLRSRHPSVHQCANAVYVGASTQTKPVYQPRDLSIISTNEGGET</sequence>
<dbReference type="SMART" id="SM00355">
    <property type="entry name" value="ZnF_C2H2"/>
    <property type="match status" value="4"/>
</dbReference>
<keyword evidence="1" id="KW-0479">Metal-binding</keyword>
<dbReference type="OrthoDB" id="6591996at2759"/>
<dbReference type="AlphaFoldDB" id="A0A8T2P0V3"/>
<dbReference type="PANTHER" id="PTHR34396:SF25">
    <property type="entry name" value="BOUNDARY ELEMENT ASSOCIATED FACTOR"/>
    <property type="match status" value="1"/>
</dbReference>
<evidence type="ECO:0000313" key="7">
    <source>
        <dbReference type="Proteomes" id="UP000824540"/>
    </source>
</evidence>